<dbReference type="AlphaFoldDB" id="A0A937DLL6"/>
<keyword evidence="2" id="KW-0547">Nucleotide-binding</keyword>
<proteinExistence type="inferred from homology"/>
<comment type="caution">
    <text evidence="5">The sequence shown here is derived from an EMBL/GenBank/DDBJ whole genome shotgun (WGS) entry which is preliminary data.</text>
</comment>
<dbReference type="EMBL" id="SEOL01000001">
    <property type="protein sequence ID" value="MBL0848547.1"/>
    <property type="molecule type" value="Genomic_DNA"/>
</dbReference>
<feature type="domain" description="ABC transporter" evidence="4">
    <location>
        <begin position="24"/>
        <end position="269"/>
    </location>
</feature>
<accession>A0A937DLL6</accession>
<dbReference type="InterPro" id="IPR003439">
    <property type="entry name" value="ABC_transporter-like_ATP-bd"/>
</dbReference>
<dbReference type="SMART" id="SM00382">
    <property type="entry name" value="AAA"/>
    <property type="match status" value="1"/>
</dbReference>
<dbReference type="InterPro" id="IPR027417">
    <property type="entry name" value="P-loop_NTPase"/>
</dbReference>
<dbReference type="Proteomes" id="UP000736856">
    <property type="component" value="Unassembled WGS sequence"/>
</dbReference>
<dbReference type="GO" id="GO:0005524">
    <property type="term" value="F:ATP binding"/>
    <property type="evidence" value="ECO:0007669"/>
    <property type="project" value="UniProtKB-KW"/>
</dbReference>
<name>A0A937DLL6_9HYPH</name>
<dbReference type="InterPro" id="IPR000644">
    <property type="entry name" value="CBS_dom"/>
</dbReference>
<dbReference type="PANTHER" id="PTHR43869">
    <property type="entry name" value="GLYCINE BETAINE/PROLINE BETAINE TRANSPORT SYSTEM ATP-BINDING PROTEIN PROV"/>
    <property type="match status" value="1"/>
</dbReference>
<reference evidence="5" key="1">
    <citation type="submission" date="2019-02" db="EMBL/GenBank/DDBJ databases">
        <title>A novel Candidatus Liberibacter species associated with the New Zealand native fuchsia psyllid, Ctenarytaina fuchsiae.</title>
        <authorList>
            <person name="Thompson S.M."/>
            <person name="Jorgensen N."/>
            <person name="David C."/>
            <person name="Bulman S.R."/>
            <person name="Smith G.R."/>
        </authorList>
    </citation>
    <scope>NUCLEOTIDE SEQUENCE</scope>
    <source>
        <strain evidence="5">Oxford</strain>
    </source>
</reference>
<sequence>MNDCAVKLRGVDIIFGEPTNQFWNRFRNIKKDEKNSLSRTVPAVVQANLEVKRGEILVLMGRSGSGKSTLLRSINGLAPLSRGEVLVDTGKGIVNPYVADAAVLRKLRMNTISMVFQQFALLPWRTVARNVELGLEFLNISDTERKHRVAEQLELVNLTKWADCKINMLSGGMKQRVGFARAFATGAPILLMDEPFSSLDPLIRMRLQDELLALQRKLKKTIIFVSHDVNEAFRLGNRIAIMEEGRIVQCGTPQDIILHPNSCYVSEFIQKLNPITALIAGDVMRCCPPEEVSGILKKISKDVPLIDIIDMLAEQSGKIAVVDNGAIIGVITAIDIIKGLSYCRKSSGIDKQSNGEKPDISIIEE</sequence>
<dbReference type="PANTHER" id="PTHR43869:SF1">
    <property type="entry name" value="GLYCINE BETAINE_PROLINE BETAINE TRANSPORT SYSTEM ATP-BINDING PROTEIN PROV"/>
    <property type="match status" value="1"/>
</dbReference>
<evidence type="ECO:0000256" key="3">
    <source>
        <dbReference type="ARBA" id="ARBA00022840"/>
    </source>
</evidence>
<dbReference type="SUPFAM" id="SSF52540">
    <property type="entry name" value="P-loop containing nucleoside triphosphate hydrolases"/>
    <property type="match status" value="1"/>
</dbReference>
<comment type="similarity">
    <text evidence="1">Belongs to the ABC transporter superfamily.</text>
</comment>
<dbReference type="InterPro" id="IPR017871">
    <property type="entry name" value="ABC_transporter-like_CS"/>
</dbReference>
<dbReference type="InterPro" id="IPR003593">
    <property type="entry name" value="AAA+_ATPase"/>
</dbReference>
<dbReference type="InterPro" id="IPR046342">
    <property type="entry name" value="CBS_dom_sf"/>
</dbReference>
<evidence type="ECO:0000313" key="6">
    <source>
        <dbReference type="Proteomes" id="UP000736856"/>
    </source>
</evidence>
<dbReference type="PROSITE" id="PS50893">
    <property type="entry name" value="ABC_TRANSPORTER_2"/>
    <property type="match status" value="1"/>
</dbReference>
<dbReference type="InterPro" id="IPR051921">
    <property type="entry name" value="ABC_osmolyte_uptake_ATP-bind"/>
</dbReference>
<dbReference type="Pfam" id="PF00571">
    <property type="entry name" value="CBS"/>
    <property type="match status" value="1"/>
</dbReference>
<dbReference type="Gene3D" id="3.40.50.300">
    <property type="entry name" value="P-loop containing nucleotide triphosphate hydrolases"/>
    <property type="match status" value="1"/>
</dbReference>
<gene>
    <name evidence="5" type="ORF">EU981_00355</name>
</gene>
<dbReference type="Pfam" id="PF00005">
    <property type="entry name" value="ABC_tran"/>
    <property type="match status" value="1"/>
</dbReference>
<dbReference type="GO" id="GO:0016887">
    <property type="term" value="F:ATP hydrolysis activity"/>
    <property type="evidence" value="ECO:0007669"/>
    <property type="project" value="InterPro"/>
</dbReference>
<dbReference type="SUPFAM" id="SSF54631">
    <property type="entry name" value="CBS-domain pair"/>
    <property type="match status" value="1"/>
</dbReference>
<evidence type="ECO:0000256" key="2">
    <source>
        <dbReference type="ARBA" id="ARBA00022741"/>
    </source>
</evidence>
<protein>
    <submittedName>
        <fullName evidence="5">ATP-binding cassette domain-containing protein</fullName>
    </submittedName>
</protein>
<evidence type="ECO:0000256" key="1">
    <source>
        <dbReference type="ARBA" id="ARBA00005417"/>
    </source>
</evidence>
<evidence type="ECO:0000313" key="5">
    <source>
        <dbReference type="EMBL" id="MBL0848547.1"/>
    </source>
</evidence>
<organism evidence="5 6">
    <name type="scientific">Candidatus Liberibacter ctenarytainae</name>
    <dbReference type="NCBI Taxonomy" id="2020335"/>
    <lineage>
        <taxon>Bacteria</taxon>
        <taxon>Pseudomonadati</taxon>
        <taxon>Pseudomonadota</taxon>
        <taxon>Alphaproteobacteria</taxon>
        <taxon>Hyphomicrobiales</taxon>
        <taxon>Rhizobiaceae</taxon>
        <taxon>Liberibacter</taxon>
    </lineage>
</organism>
<keyword evidence="3 5" id="KW-0067">ATP-binding</keyword>
<dbReference type="PROSITE" id="PS00211">
    <property type="entry name" value="ABC_TRANSPORTER_1"/>
    <property type="match status" value="1"/>
</dbReference>
<evidence type="ECO:0000259" key="4">
    <source>
        <dbReference type="PROSITE" id="PS50893"/>
    </source>
</evidence>